<keyword evidence="3" id="KW-1185">Reference proteome</keyword>
<name>A0A067N176_BOTB1</name>
<dbReference type="PANTHER" id="PTHR33266">
    <property type="entry name" value="CHROMOSOME 15, WHOLE GENOME SHOTGUN SEQUENCE"/>
    <property type="match status" value="1"/>
</dbReference>
<protein>
    <submittedName>
        <fullName evidence="2">Uncharacterized protein</fullName>
    </submittedName>
</protein>
<gene>
    <name evidence="2" type="ORF">BOTBODRAFT_185297</name>
</gene>
<proteinExistence type="predicted"/>
<accession>A0A067N176</accession>
<reference evidence="3" key="1">
    <citation type="journal article" date="2014" name="Proc. Natl. Acad. Sci. U.S.A.">
        <title>Extensive sampling of basidiomycete genomes demonstrates inadequacy of the white-rot/brown-rot paradigm for wood decay fungi.</title>
        <authorList>
            <person name="Riley R."/>
            <person name="Salamov A.A."/>
            <person name="Brown D.W."/>
            <person name="Nagy L.G."/>
            <person name="Floudas D."/>
            <person name="Held B.W."/>
            <person name="Levasseur A."/>
            <person name="Lombard V."/>
            <person name="Morin E."/>
            <person name="Otillar R."/>
            <person name="Lindquist E.A."/>
            <person name="Sun H."/>
            <person name="LaButti K.M."/>
            <person name="Schmutz J."/>
            <person name="Jabbour D."/>
            <person name="Luo H."/>
            <person name="Baker S.E."/>
            <person name="Pisabarro A.G."/>
            <person name="Walton J.D."/>
            <person name="Blanchette R.A."/>
            <person name="Henrissat B."/>
            <person name="Martin F."/>
            <person name="Cullen D."/>
            <person name="Hibbett D.S."/>
            <person name="Grigoriev I.V."/>
        </authorList>
    </citation>
    <scope>NUCLEOTIDE SEQUENCE [LARGE SCALE GENOMIC DNA]</scope>
    <source>
        <strain evidence="3">FD-172 SS1</strain>
    </source>
</reference>
<dbReference type="OrthoDB" id="3270019at2759"/>
<dbReference type="HOGENOM" id="CLU_009568_0_1_1"/>
<sequence length="887" mass="100290">MLLEFVEDTHSDEDHARWDSSVDMEGKRPRLRYFLLDIIHGCEILDQKLVPTDLLNGPHGKELAELLEAAWTSKDVRRIRCLEILQNKELRTSRGPSNLVRFTTQHEADATAKAWEGPFQGDAAFDFRMALDNMNDKRGQKLYANFVSIIQSSGMGKSRLLDETAKAIFTIPFCLRPENSGYPPADVHPRRFFTLHTLDTYDNLRDRCLLFFERLFITITQALGKKPQSESDTPGWWYRYLKSGGARAALYEKTIEDTWDRLRDLNRLQHLPEKYSEMKGSTGEVTNPVGPEEISRAVFLAPQSLLEAVGKSPHSYPSQPVRPVRLLVYIDESQQMISEKQSLPDGRSVYQVLCTSLNALKGLDIFFVFMSTTSSLSHYAPAKRVFWSARGQDVKRSLAQTPYTELPFDDWGDRPLVEEGRHKMADIAETAFFVRFGRPLWWTLWEYGDATIRDEMVSFAKLKLSASQAADSGSVATLAALSVRLALEFEPRRIGAIEMENTLVAGHMRVANVIPKHLEYLISSAPSEPILAEVAAHILAGKKVPSELHKHVQDGLIRKGQHGELVGRLLVTLAHDSAVKEKHGRPYSPIQNEPLPRYFTEPISVCSFFEALLSKEHSDQILDMAPDDGVQPDRFFREVFKEAYISFTHFGKAADDWAASDAFMFIAFCRHMAVMASEEMKGVDFFIPYHIGLDEPISRRTCGVIMWSIKDTARTKSANETHVDVKQVYRRSQGNNNPVIVVVMELGVQAAAPYLHVGHTRKQSSSDLFGTPPKATTSSKSSSSLPNQRKRQKLEIESTRQDDGPLCYTIILRGCNSKVYRVIKEGDEAVYASLLASRTFLSEHGRQDKRYLSAILAQKPVWTLGEECTSWVKWSGKDEHPFPVVDK</sequence>
<feature type="region of interest" description="Disordered" evidence="1">
    <location>
        <begin position="762"/>
        <end position="797"/>
    </location>
</feature>
<dbReference type="InParanoid" id="A0A067N176"/>
<evidence type="ECO:0000256" key="1">
    <source>
        <dbReference type="SAM" id="MobiDB-lite"/>
    </source>
</evidence>
<organism evidence="2 3">
    <name type="scientific">Botryobasidium botryosum (strain FD-172 SS1)</name>
    <dbReference type="NCBI Taxonomy" id="930990"/>
    <lineage>
        <taxon>Eukaryota</taxon>
        <taxon>Fungi</taxon>
        <taxon>Dikarya</taxon>
        <taxon>Basidiomycota</taxon>
        <taxon>Agaricomycotina</taxon>
        <taxon>Agaricomycetes</taxon>
        <taxon>Cantharellales</taxon>
        <taxon>Botryobasidiaceae</taxon>
        <taxon>Botryobasidium</taxon>
    </lineage>
</organism>
<dbReference type="PANTHER" id="PTHR33266:SF1">
    <property type="entry name" value="F-BOX DOMAIN-CONTAINING PROTEIN"/>
    <property type="match status" value="1"/>
</dbReference>
<evidence type="ECO:0000313" key="3">
    <source>
        <dbReference type="Proteomes" id="UP000027195"/>
    </source>
</evidence>
<dbReference type="Proteomes" id="UP000027195">
    <property type="component" value="Unassembled WGS sequence"/>
</dbReference>
<dbReference type="AlphaFoldDB" id="A0A067N176"/>
<evidence type="ECO:0000313" key="2">
    <source>
        <dbReference type="EMBL" id="KDQ17872.1"/>
    </source>
</evidence>
<dbReference type="EMBL" id="KL198022">
    <property type="protein sequence ID" value="KDQ17872.1"/>
    <property type="molecule type" value="Genomic_DNA"/>
</dbReference>
<dbReference type="STRING" id="930990.A0A067N176"/>